<keyword evidence="4 8" id="KW-0067">ATP-binding</keyword>
<dbReference type="AlphaFoldDB" id="A0A238YL60"/>
<evidence type="ECO:0000256" key="4">
    <source>
        <dbReference type="ARBA" id="ARBA00022840"/>
    </source>
</evidence>
<dbReference type="InterPro" id="IPR027417">
    <property type="entry name" value="P-loop_NTPase"/>
</dbReference>
<keyword evidence="3" id="KW-0547">Nucleotide-binding</keyword>
<name>A0A238YL60_9PROT</name>
<comment type="function">
    <text evidence="6">Part of the ABC transporter complex HmuTUV involved in hemin import. Responsible for energy coupling to the transport system.</text>
</comment>
<accession>A0A238YL60</accession>
<keyword evidence="2" id="KW-1003">Cell membrane</keyword>
<dbReference type="SMART" id="SM00382">
    <property type="entry name" value="AAA"/>
    <property type="match status" value="1"/>
</dbReference>
<evidence type="ECO:0000256" key="6">
    <source>
        <dbReference type="ARBA" id="ARBA00037066"/>
    </source>
</evidence>
<dbReference type="PANTHER" id="PTHR42794">
    <property type="entry name" value="HEMIN IMPORT ATP-BINDING PROTEIN HMUV"/>
    <property type="match status" value="1"/>
</dbReference>
<gene>
    <name evidence="8" type="ORF">SAMN05192560_0705</name>
</gene>
<dbReference type="OrthoDB" id="9802264at2"/>
<dbReference type="Pfam" id="PF00005">
    <property type="entry name" value="ABC_tran"/>
    <property type="match status" value="1"/>
</dbReference>
<dbReference type="Proteomes" id="UP000198305">
    <property type="component" value="Unassembled WGS sequence"/>
</dbReference>
<dbReference type="InterPro" id="IPR003593">
    <property type="entry name" value="AAA+_ATPase"/>
</dbReference>
<sequence>MLQVINTSLSIGDKTLLEDINLTISPGELLAICGPNGAGKSSLIRLLCGELKPSSGEIIWAGMPLRQWNLLQLARQRALMQQHAEVGFAYTALEIILLGRHPHHQGAHRTQDYHIAMAAMEEVDAIHLAHQVYSTLSGGEQARIHMARVLAQIWEATAGPRLLLLDEPTAALDPLQQHRMLTIARNWANKGDITVVAIVHDLNLAAQYADRIALLRDGRLQAVDTVETIMTPAMVEACFDLPCVLLKHPDGGTPMIAARRHH</sequence>
<evidence type="ECO:0000256" key="3">
    <source>
        <dbReference type="ARBA" id="ARBA00022741"/>
    </source>
</evidence>
<keyword evidence="9" id="KW-1185">Reference proteome</keyword>
<keyword evidence="5" id="KW-1278">Translocase</keyword>
<keyword evidence="1" id="KW-0813">Transport</keyword>
<evidence type="ECO:0000256" key="2">
    <source>
        <dbReference type="ARBA" id="ARBA00022475"/>
    </source>
</evidence>
<dbReference type="EMBL" id="FZOA01000002">
    <property type="protein sequence ID" value="SNR71867.1"/>
    <property type="molecule type" value="Genomic_DNA"/>
</dbReference>
<dbReference type="GO" id="GO:0005524">
    <property type="term" value="F:ATP binding"/>
    <property type="evidence" value="ECO:0007669"/>
    <property type="project" value="UniProtKB-KW"/>
</dbReference>
<dbReference type="GO" id="GO:0016887">
    <property type="term" value="F:ATP hydrolysis activity"/>
    <property type="evidence" value="ECO:0007669"/>
    <property type="project" value="InterPro"/>
</dbReference>
<dbReference type="CDD" id="cd03214">
    <property type="entry name" value="ABC_Iron-Siderophores_B12_Hemin"/>
    <property type="match status" value="1"/>
</dbReference>
<protein>
    <submittedName>
        <fullName evidence="8">Iron complex transport system ATP-binding protein</fullName>
    </submittedName>
</protein>
<evidence type="ECO:0000313" key="8">
    <source>
        <dbReference type="EMBL" id="SNR71867.1"/>
    </source>
</evidence>
<dbReference type="PROSITE" id="PS50893">
    <property type="entry name" value="ABC_TRANSPORTER_2"/>
    <property type="match status" value="1"/>
</dbReference>
<reference evidence="9" key="1">
    <citation type="submission" date="2017-06" db="EMBL/GenBank/DDBJ databases">
        <authorList>
            <person name="Varghese N."/>
            <person name="Submissions S."/>
        </authorList>
    </citation>
    <scope>NUCLEOTIDE SEQUENCE [LARGE SCALE GENOMIC DNA]</scope>
    <source>
        <strain evidence="9">Ca-68</strain>
    </source>
</reference>
<evidence type="ECO:0000256" key="1">
    <source>
        <dbReference type="ARBA" id="ARBA00022448"/>
    </source>
</evidence>
<dbReference type="PANTHER" id="PTHR42794:SF1">
    <property type="entry name" value="HEMIN IMPORT ATP-BINDING PROTEIN HMUV"/>
    <property type="match status" value="1"/>
</dbReference>
<evidence type="ECO:0000259" key="7">
    <source>
        <dbReference type="PROSITE" id="PS50893"/>
    </source>
</evidence>
<proteinExistence type="predicted"/>
<evidence type="ECO:0000256" key="5">
    <source>
        <dbReference type="ARBA" id="ARBA00022967"/>
    </source>
</evidence>
<keyword evidence="2" id="KW-0472">Membrane</keyword>
<dbReference type="InterPro" id="IPR003439">
    <property type="entry name" value="ABC_transporter-like_ATP-bd"/>
</dbReference>
<feature type="domain" description="ABC transporter" evidence="7">
    <location>
        <begin position="2"/>
        <end position="242"/>
    </location>
</feature>
<dbReference type="NCBIfam" id="NF010068">
    <property type="entry name" value="PRK13548.1"/>
    <property type="match status" value="1"/>
</dbReference>
<dbReference type="Gene3D" id="3.40.50.300">
    <property type="entry name" value="P-loop containing nucleotide triphosphate hydrolases"/>
    <property type="match status" value="1"/>
</dbReference>
<dbReference type="SUPFAM" id="SSF52540">
    <property type="entry name" value="P-loop containing nucleoside triphosphate hydrolases"/>
    <property type="match status" value="1"/>
</dbReference>
<evidence type="ECO:0000313" key="9">
    <source>
        <dbReference type="Proteomes" id="UP000198305"/>
    </source>
</evidence>
<organism evidence="8 9">
    <name type="scientific">Methylobacillus rhizosphaerae</name>
    <dbReference type="NCBI Taxonomy" id="551994"/>
    <lineage>
        <taxon>Bacteria</taxon>
        <taxon>Pseudomonadati</taxon>
        <taxon>Pseudomonadota</taxon>
        <taxon>Betaproteobacteria</taxon>
        <taxon>Nitrosomonadales</taxon>
        <taxon>Methylophilaceae</taxon>
        <taxon>Methylobacillus</taxon>
    </lineage>
</organism>